<dbReference type="PIRSF" id="PIRSF018266">
    <property type="entry name" value="FecR"/>
    <property type="match status" value="1"/>
</dbReference>
<keyword evidence="4" id="KW-1185">Reference proteome</keyword>
<dbReference type="AlphaFoldDB" id="A0A1I2BMW2"/>
<keyword evidence="1" id="KW-0472">Membrane</keyword>
<evidence type="ECO:0000313" key="4">
    <source>
        <dbReference type="Proteomes" id="UP000199119"/>
    </source>
</evidence>
<evidence type="ECO:0000256" key="1">
    <source>
        <dbReference type="SAM" id="Phobius"/>
    </source>
</evidence>
<dbReference type="InterPro" id="IPR012373">
    <property type="entry name" value="Ferrdict_sens_TM"/>
</dbReference>
<accession>A0A1I2BMW2</accession>
<evidence type="ECO:0000259" key="2">
    <source>
        <dbReference type="Pfam" id="PF04773"/>
    </source>
</evidence>
<dbReference type="STRING" id="1177982.SAMN04489711_10385"/>
<proteinExistence type="predicted"/>
<feature type="domain" description="FecR protein" evidence="2">
    <location>
        <begin position="126"/>
        <end position="228"/>
    </location>
</feature>
<sequence>MAVGAPRERLIERALALIVEGEVAPGEAAQRARAAMNQWRSKSPEHAAALLEARHRWDALSGMADGLRAHFDEPEAAMSAHADPSSRRGPQRRKLLLSIAGLLGGGLVAGRGAQWYWQQPVFQAAYATRTSQMLKVTLPDGTSETGEAGSVGSLLDLAPQSEIEVTLYRQRRIARLARGEVRFEVAHDSRRPFLVHTREAVIEVVGTIFTVRDRGGPVTVGVERGHVRVRVRVQLRQPHAKRQADALSEPIDLMRGDLLEIRDGQADAVRQADTAALSAWRDGWLVFENTPLADALAAVNSYRAQPIVATGQRTSAMRLSGRFRTNDSTGLIAALPSILPLSAIHRADGSVELQPR</sequence>
<dbReference type="InterPro" id="IPR006860">
    <property type="entry name" value="FecR"/>
</dbReference>
<dbReference type="PANTHER" id="PTHR30273">
    <property type="entry name" value="PERIPLASMIC SIGNAL SENSOR AND SIGMA FACTOR ACTIVATOR FECR-RELATED"/>
    <property type="match status" value="1"/>
</dbReference>
<feature type="transmembrane region" description="Helical" evidence="1">
    <location>
        <begin position="95"/>
        <end position="117"/>
    </location>
</feature>
<dbReference type="Proteomes" id="UP000199119">
    <property type="component" value="Unassembled WGS sequence"/>
</dbReference>
<reference evidence="4" key="1">
    <citation type="submission" date="2016-10" db="EMBL/GenBank/DDBJ databases">
        <authorList>
            <person name="Varghese N."/>
            <person name="Submissions S."/>
        </authorList>
    </citation>
    <scope>NUCLEOTIDE SEQUENCE [LARGE SCALE GENOMIC DNA]</scope>
    <source>
        <strain evidence="4">DSM 27981</strain>
    </source>
</reference>
<dbReference type="Gene3D" id="2.60.120.1440">
    <property type="match status" value="1"/>
</dbReference>
<keyword evidence="1" id="KW-1133">Transmembrane helix</keyword>
<gene>
    <name evidence="3" type="ORF">SAMN04489711_10385</name>
</gene>
<name>A0A1I2BMW2_9BURK</name>
<keyword evidence="1" id="KW-0812">Transmembrane</keyword>
<dbReference type="OrthoDB" id="1100567at2"/>
<dbReference type="GO" id="GO:0016989">
    <property type="term" value="F:sigma factor antagonist activity"/>
    <property type="evidence" value="ECO:0007669"/>
    <property type="project" value="TreeGrafter"/>
</dbReference>
<dbReference type="PANTHER" id="PTHR30273:SF2">
    <property type="entry name" value="PROTEIN FECR"/>
    <property type="match status" value="1"/>
</dbReference>
<dbReference type="Pfam" id="PF04773">
    <property type="entry name" value="FecR"/>
    <property type="match status" value="1"/>
</dbReference>
<organism evidence="3 4">
    <name type="scientific">Paracidovorax wautersii</name>
    <dbReference type="NCBI Taxonomy" id="1177982"/>
    <lineage>
        <taxon>Bacteria</taxon>
        <taxon>Pseudomonadati</taxon>
        <taxon>Pseudomonadota</taxon>
        <taxon>Betaproteobacteria</taxon>
        <taxon>Burkholderiales</taxon>
        <taxon>Comamonadaceae</taxon>
        <taxon>Paracidovorax</taxon>
    </lineage>
</organism>
<dbReference type="EMBL" id="FONX01000003">
    <property type="protein sequence ID" value="SFE57359.1"/>
    <property type="molecule type" value="Genomic_DNA"/>
</dbReference>
<protein>
    <submittedName>
        <fullName evidence="3">FecR family protein</fullName>
    </submittedName>
</protein>
<evidence type="ECO:0000313" key="3">
    <source>
        <dbReference type="EMBL" id="SFE57359.1"/>
    </source>
</evidence>